<gene>
    <name evidence="2" type="ORF">WMY93_009042</name>
</gene>
<keyword evidence="3" id="KW-1185">Reference proteome</keyword>
<feature type="compositionally biased region" description="Polar residues" evidence="1">
    <location>
        <begin position="109"/>
        <end position="136"/>
    </location>
</feature>
<protein>
    <submittedName>
        <fullName evidence="2">Uncharacterized protein</fullName>
    </submittedName>
</protein>
<dbReference type="EMBL" id="JBBPFD010000006">
    <property type="protein sequence ID" value="KAK7922140.1"/>
    <property type="molecule type" value="Genomic_DNA"/>
</dbReference>
<comment type="caution">
    <text evidence="2">The sequence shown here is derived from an EMBL/GenBank/DDBJ whole genome shotgun (WGS) entry which is preliminary data.</text>
</comment>
<sequence>MNCDALGSESEAAPCACPAVMEQPPGTADDLQAAQDIPAVVDLTRRAEPCAMVRRNPVGWYQDSDQTSAALSFPDPAPCTVQSGGQILPDNALSHTTVTLSYVSRSHVFSTQDSQPGNSSVYGVPHSANTRSSLRVSSEKWA</sequence>
<evidence type="ECO:0000256" key="1">
    <source>
        <dbReference type="SAM" id="MobiDB-lite"/>
    </source>
</evidence>
<evidence type="ECO:0000313" key="2">
    <source>
        <dbReference type="EMBL" id="KAK7922140.1"/>
    </source>
</evidence>
<organism evidence="2 3">
    <name type="scientific">Mugilogobius chulae</name>
    <name type="common">yellowstripe goby</name>
    <dbReference type="NCBI Taxonomy" id="88201"/>
    <lineage>
        <taxon>Eukaryota</taxon>
        <taxon>Metazoa</taxon>
        <taxon>Chordata</taxon>
        <taxon>Craniata</taxon>
        <taxon>Vertebrata</taxon>
        <taxon>Euteleostomi</taxon>
        <taxon>Actinopterygii</taxon>
        <taxon>Neopterygii</taxon>
        <taxon>Teleostei</taxon>
        <taxon>Neoteleostei</taxon>
        <taxon>Acanthomorphata</taxon>
        <taxon>Gobiaria</taxon>
        <taxon>Gobiiformes</taxon>
        <taxon>Gobioidei</taxon>
        <taxon>Gobiidae</taxon>
        <taxon>Gobionellinae</taxon>
        <taxon>Mugilogobius</taxon>
    </lineage>
</organism>
<accession>A0AAW0PJK7</accession>
<evidence type="ECO:0000313" key="3">
    <source>
        <dbReference type="Proteomes" id="UP001460270"/>
    </source>
</evidence>
<dbReference type="Proteomes" id="UP001460270">
    <property type="component" value="Unassembled WGS sequence"/>
</dbReference>
<name>A0AAW0PJK7_9GOBI</name>
<proteinExistence type="predicted"/>
<feature type="region of interest" description="Disordered" evidence="1">
    <location>
        <begin position="109"/>
        <end position="142"/>
    </location>
</feature>
<dbReference type="AlphaFoldDB" id="A0AAW0PJK7"/>
<reference evidence="3" key="1">
    <citation type="submission" date="2024-04" db="EMBL/GenBank/DDBJ databases">
        <title>Salinicola lusitanus LLJ914,a marine bacterium isolated from the Okinawa Trough.</title>
        <authorList>
            <person name="Li J."/>
        </authorList>
    </citation>
    <scope>NUCLEOTIDE SEQUENCE [LARGE SCALE GENOMIC DNA]</scope>
</reference>